<dbReference type="SUPFAM" id="SSF48452">
    <property type="entry name" value="TPR-like"/>
    <property type="match status" value="1"/>
</dbReference>
<comment type="caution">
    <text evidence="2">The sequence shown here is derived from an EMBL/GenBank/DDBJ whole genome shotgun (WGS) entry which is preliminary data.</text>
</comment>
<proteinExistence type="predicted"/>
<keyword evidence="3" id="KW-1185">Reference proteome</keyword>
<sequence>MDIPKALIDQIKEGNVVLFLGSGASFGAIHPEKISPPLGNQLSNLLVDKFLTKDYKDQSLQYTSEIAVSEYDLLTIQQFIYEIFEPFQPSIDHLKISNYVWKSIITTNYDFIIERAYSQNKASLQKLAKFIKNGERVRDKLKTVNDLPYYKIHGCISDINDISTPLILTPDQYITHRKNRDRLFNRIQELAYEYTFLFVGFSFADYDIRAILLELSKLKDGRPRSYMVGPNIKDEETRMWEGKKISSIKSTFSDFILQLEKEISPEKIKLALARPLDNDTHPIFNKSSVSLNDLRPSGSLLNFLNYDVQYVHSRLKDKNTDPKEFYKGYFENWDPILKELDARRNISDTILYEVFLDEENHNKSDFQFYLVMGYAGSGKSVLLKRLAWDASIEFERVCLFYNKNSIIKHEPIIELCNYIKERIYLFIDNVSDSDNEIVTLITKIKKDNLPVTIIGAERVNTWNTECDELCNYLTDDYQLKYLNDKEIVALLDKLEKYDSLGYLKTKSKAEQIDALSYKAGRELLVALYESTMGKPFSEIVVDEYNSIADETAKSLYLTVSILHRLGTETRAGLISRVHNISFSDFKERLFKPLEFIVFDSRDYRINDFVYRTRHKQIAEIIFSEVLSDKQERYDEYLRILSCLDVDYENDRTAFLSMTKARNLMENFSDPAMIRELYNVASESNVNDPKLMQQEAIFEMNFSGGNMNKAENLLSEAIKLSPNDSIIQHSFAEIALAKAEKSKHKLEIDKYLSEAESICKKLISKYKDKPHPFHTLLKVHLFKIKRIIDDNDPPSIERAIKDTEKSFSFARQQFPEQEFILEAESQFNKLLNHRPEAIELLERAFALNKRSPYLCLRLANLYEQNRQDEKAKIVMEETLKLIPNDKDVNYRYAMNLTKNKIPDLDTIKHHLKRSFTKGDSRYQSQFWYARTIYLLGEIEEANQFFDTLKNISILPKLKSKPRGKVRQNGSLVSFKGNVFKIESKYGFLTRDGIGDTIYFYRYEFAANYDSIWDKITTGTRVTFNLAFNYRGAVAVNIKLE</sequence>
<dbReference type="Pfam" id="PF13289">
    <property type="entry name" value="SIR2_2"/>
    <property type="match status" value="1"/>
</dbReference>
<dbReference type="AlphaFoldDB" id="A0A4R2G3W6"/>
<evidence type="ECO:0000313" key="2">
    <source>
        <dbReference type="EMBL" id="TCO02202.1"/>
    </source>
</evidence>
<dbReference type="InterPro" id="IPR011990">
    <property type="entry name" value="TPR-like_helical_dom_sf"/>
</dbReference>
<evidence type="ECO:0000313" key="3">
    <source>
        <dbReference type="Proteomes" id="UP000295221"/>
    </source>
</evidence>
<dbReference type="OrthoDB" id="78172at2"/>
<dbReference type="EMBL" id="SLWK01000025">
    <property type="protein sequence ID" value="TCO02202.1"/>
    <property type="molecule type" value="Genomic_DNA"/>
</dbReference>
<feature type="domain" description="Novel STAND NTPase 5" evidence="1">
    <location>
        <begin position="324"/>
        <end position="468"/>
    </location>
</feature>
<name>A0A4R2G3W6_9BACT</name>
<dbReference type="Pfam" id="PF25199">
    <property type="entry name" value="nSTAND_NTPase5"/>
    <property type="match status" value="1"/>
</dbReference>
<dbReference type="Gene3D" id="1.25.40.10">
    <property type="entry name" value="Tetratricopeptide repeat domain"/>
    <property type="match status" value="1"/>
</dbReference>
<dbReference type="Proteomes" id="UP000295221">
    <property type="component" value="Unassembled WGS sequence"/>
</dbReference>
<evidence type="ECO:0000259" key="1">
    <source>
        <dbReference type="Pfam" id="PF25199"/>
    </source>
</evidence>
<organism evidence="2 3">
    <name type="scientific">Natronoflexus pectinivorans</name>
    <dbReference type="NCBI Taxonomy" id="682526"/>
    <lineage>
        <taxon>Bacteria</taxon>
        <taxon>Pseudomonadati</taxon>
        <taxon>Bacteroidota</taxon>
        <taxon>Bacteroidia</taxon>
        <taxon>Marinilabiliales</taxon>
        <taxon>Marinilabiliaceae</taxon>
        <taxon>Natronoflexus</taxon>
    </lineage>
</organism>
<dbReference type="InterPro" id="IPR057574">
    <property type="entry name" value="nSTAND_NTPase5_dom"/>
</dbReference>
<dbReference type="InterPro" id="IPR027417">
    <property type="entry name" value="P-loop_NTPase"/>
</dbReference>
<gene>
    <name evidence="2" type="ORF">EV194_1256</name>
</gene>
<dbReference type="SUPFAM" id="SSF50249">
    <property type="entry name" value="Nucleic acid-binding proteins"/>
    <property type="match status" value="1"/>
</dbReference>
<dbReference type="SUPFAM" id="SSF52540">
    <property type="entry name" value="P-loop containing nucleoside triphosphate hydrolases"/>
    <property type="match status" value="1"/>
</dbReference>
<dbReference type="RefSeq" id="WP_132435613.1">
    <property type="nucleotide sequence ID" value="NZ_SLWK01000025.1"/>
</dbReference>
<reference evidence="2 3" key="1">
    <citation type="submission" date="2019-03" db="EMBL/GenBank/DDBJ databases">
        <title>Genomic Encyclopedia of Type Strains, Phase IV (KMG-IV): sequencing the most valuable type-strain genomes for metagenomic binning, comparative biology and taxonomic classification.</title>
        <authorList>
            <person name="Goeker M."/>
        </authorList>
    </citation>
    <scope>NUCLEOTIDE SEQUENCE [LARGE SCALE GENOMIC DNA]</scope>
    <source>
        <strain evidence="2 3">DSM 24179</strain>
    </source>
</reference>
<dbReference type="InterPro" id="IPR012340">
    <property type="entry name" value="NA-bd_OB-fold"/>
</dbReference>
<protein>
    <submittedName>
        <fullName evidence="2">SIR2-like protein</fullName>
    </submittedName>
</protein>
<dbReference type="Pfam" id="PF14559">
    <property type="entry name" value="TPR_19"/>
    <property type="match status" value="1"/>
</dbReference>
<accession>A0A4R2G3W6</accession>